<comment type="function">
    <text evidence="19">C-type cytochrome. Part of the cbb3-type cytochrome c oxidase complex.</text>
</comment>
<feature type="binding site" description="covalent" evidence="21">
    <location>
        <position position="218"/>
    </location>
    <ligand>
        <name>heme c</name>
        <dbReference type="ChEBI" id="CHEBI:61717"/>
        <label>2</label>
    </ligand>
</feature>
<dbReference type="Gene3D" id="1.10.760.10">
    <property type="entry name" value="Cytochrome c-like domain"/>
    <property type="match status" value="2"/>
</dbReference>
<evidence type="ECO:0000256" key="22">
    <source>
        <dbReference type="SAM" id="Phobius"/>
    </source>
</evidence>
<keyword evidence="14 22" id="KW-1133">Transmembrane helix</keyword>
<evidence type="ECO:0000256" key="4">
    <source>
        <dbReference type="ARBA" id="ARBA00022448"/>
    </source>
</evidence>
<comment type="cofactor">
    <cofactor evidence="19 21">
        <name>heme c</name>
        <dbReference type="ChEBI" id="CHEBI:61717"/>
    </cofactor>
    <text evidence="19 21">Binds 2 heme C groups per subunit.</text>
</comment>
<evidence type="ECO:0000256" key="16">
    <source>
        <dbReference type="ARBA" id="ARBA00023004"/>
    </source>
</evidence>
<name>A0A2W5NBV5_RHOSU</name>
<evidence type="ECO:0000256" key="18">
    <source>
        <dbReference type="ARBA" id="ARBA00023136"/>
    </source>
</evidence>
<dbReference type="Gene3D" id="6.10.280.130">
    <property type="match status" value="1"/>
</dbReference>
<comment type="similarity">
    <text evidence="3 19">Belongs to the CcoP / FixP family.</text>
</comment>
<feature type="transmembrane region" description="Helical" evidence="22">
    <location>
        <begin position="33"/>
        <end position="55"/>
    </location>
</feature>
<keyword evidence="6 19" id="KW-0997">Cell inner membrane</keyword>
<keyword evidence="17 19" id="KW-0406">Ion transport</keyword>
<dbReference type="SUPFAM" id="SSF46626">
    <property type="entry name" value="Cytochrome c"/>
    <property type="match status" value="2"/>
</dbReference>
<feature type="binding site" description="axial binding residue" evidence="20">
    <location>
        <position position="175"/>
    </location>
    <ligand>
        <name>heme c</name>
        <dbReference type="ChEBI" id="CHEBI:61717"/>
        <label>2</label>
    </ligand>
    <ligandPart>
        <name>Fe</name>
        <dbReference type="ChEBI" id="CHEBI:18248"/>
    </ligandPart>
</feature>
<feature type="binding site" description="covalent" evidence="21">
    <location>
        <position position="122"/>
    </location>
    <ligand>
        <name>heme c</name>
        <dbReference type="ChEBI" id="CHEBI:61717"/>
        <label>1</label>
    </ligand>
</feature>
<evidence type="ECO:0000256" key="5">
    <source>
        <dbReference type="ARBA" id="ARBA00022475"/>
    </source>
</evidence>
<sequence>MASEREIDPATRTETTGHEWDGIRELDTPMPRWWLWTFYATIVWGVAYVILFPAWPLITGATPGLLGYSSRANVARDLAAVQTANAPLDARLMAADVATVERDPELLSYAMAGGAAVFRNNCSQCHGAGGGGSPLVYPNLVDDDWLWGGAAAEIERTVTHGIRDAADPDTRYSEMPSFGEILEPAAIDAVTNHVLSLSGSPHDAGLAAEGAPVFAENCAACHGEAGTGGREFGAPNLTDQIWLYGGAADQVHASIAKAHFGVMPAFGGRLTAPEIRKVAIYVNTLGGGE</sequence>
<keyword evidence="7 19" id="KW-0349">Heme</keyword>
<dbReference type="InterPro" id="IPR008168">
    <property type="entry name" value="Cyt_C_IC"/>
</dbReference>
<dbReference type="InterPro" id="IPR032858">
    <property type="entry name" value="CcoP_N"/>
</dbReference>
<evidence type="ECO:0000256" key="8">
    <source>
        <dbReference type="ARBA" id="ARBA00022660"/>
    </source>
</evidence>
<evidence type="ECO:0000256" key="12">
    <source>
        <dbReference type="ARBA" id="ARBA00022781"/>
    </source>
</evidence>
<dbReference type="GO" id="GO:0006119">
    <property type="term" value="P:oxidative phosphorylation"/>
    <property type="evidence" value="ECO:0007669"/>
    <property type="project" value="UniProtKB-UniPathway"/>
</dbReference>
<keyword evidence="8 19" id="KW-0679">Respiratory chain</keyword>
<gene>
    <name evidence="24" type="primary">ccoP</name>
    <name evidence="24" type="ORF">DI556_09615</name>
</gene>
<evidence type="ECO:0000256" key="17">
    <source>
        <dbReference type="ARBA" id="ARBA00023065"/>
    </source>
</evidence>
<keyword evidence="11" id="KW-0677">Repeat</keyword>
<dbReference type="PANTHER" id="PTHR33751:SF1">
    <property type="entry name" value="CBB3-TYPE CYTOCHROME C OXIDASE SUBUNIT FIXP"/>
    <property type="match status" value="1"/>
</dbReference>
<evidence type="ECO:0000256" key="3">
    <source>
        <dbReference type="ARBA" id="ARBA00006113"/>
    </source>
</evidence>
<evidence type="ECO:0000256" key="6">
    <source>
        <dbReference type="ARBA" id="ARBA00022519"/>
    </source>
</evidence>
<keyword evidence="12 19" id="KW-0375">Hydrogen ion transport</keyword>
<evidence type="ECO:0000256" key="13">
    <source>
        <dbReference type="ARBA" id="ARBA00022982"/>
    </source>
</evidence>
<evidence type="ECO:0000256" key="19">
    <source>
        <dbReference type="PIRNR" id="PIRNR000006"/>
    </source>
</evidence>
<keyword evidence="5 19" id="KW-1003">Cell membrane</keyword>
<evidence type="ECO:0000256" key="14">
    <source>
        <dbReference type="ARBA" id="ARBA00022989"/>
    </source>
</evidence>
<evidence type="ECO:0000256" key="11">
    <source>
        <dbReference type="ARBA" id="ARBA00022737"/>
    </source>
</evidence>
<dbReference type="InterPro" id="IPR038414">
    <property type="entry name" value="CcoP_N_sf"/>
</dbReference>
<dbReference type="UniPathway" id="UPA00705"/>
<dbReference type="PIRSF" id="PIRSF000006">
    <property type="entry name" value="Cbb3-Cox_fixP"/>
    <property type="match status" value="1"/>
</dbReference>
<dbReference type="GO" id="GO:1902600">
    <property type="term" value="P:proton transmembrane transport"/>
    <property type="evidence" value="ECO:0007669"/>
    <property type="project" value="UniProtKB-KW"/>
</dbReference>
<keyword evidence="15 19" id="KW-0560">Oxidoreductase</keyword>
<feature type="binding site" description="axial binding residue" evidence="20">
    <location>
        <position position="222"/>
    </location>
    <ligand>
        <name>heme c</name>
        <dbReference type="ChEBI" id="CHEBI:61717"/>
        <label>2</label>
    </ligand>
    <ligandPart>
        <name>Fe</name>
        <dbReference type="ChEBI" id="CHEBI:18248"/>
    </ligandPart>
</feature>
<keyword evidence="16 19" id="KW-0408">Iron</keyword>
<feature type="binding site" description="covalent" evidence="21">
    <location>
        <position position="125"/>
    </location>
    <ligand>
        <name>heme c</name>
        <dbReference type="ChEBI" id="CHEBI:61717"/>
        <label>1</label>
    </ligand>
</feature>
<dbReference type="PANTHER" id="PTHR33751">
    <property type="entry name" value="CBB3-TYPE CYTOCHROME C OXIDASE SUBUNIT FIXP"/>
    <property type="match status" value="1"/>
</dbReference>
<dbReference type="InterPro" id="IPR004678">
    <property type="entry name" value="Cyt_c_oxidase_cbb3_su3"/>
</dbReference>
<accession>A0A2W5NBV5</accession>
<dbReference type="PROSITE" id="PS51007">
    <property type="entry name" value="CYTC"/>
    <property type="match status" value="2"/>
</dbReference>
<evidence type="ECO:0000256" key="10">
    <source>
        <dbReference type="ARBA" id="ARBA00022723"/>
    </source>
</evidence>
<evidence type="ECO:0000256" key="20">
    <source>
        <dbReference type="PIRSR" id="PIRSR000006-1"/>
    </source>
</evidence>
<comment type="caution">
    <text evidence="24">The sequence shown here is derived from an EMBL/GenBank/DDBJ whole genome shotgun (WGS) entry which is preliminary data.</text>
</comment>
<dbReference type="NCBIfam" id="TIGR00782">
    <property type="entry name" value="ccoP"/>
    <property type="match status" value="1"/>
</dbReference>
<evidence type="ECO:0000259" key="23">
    <source>
        <dbReference type="PROSITE" id="PS51007"/>
    </source>
</evidence>
<dbReference type="GO" id="GO:0009055">
    <property type="term" value="F:electron transfer activity"/>
    <property type="evidence" value="ECO:0007669"/>
    <property type="project" value="InterPro"/>
</dbReference>
<keyword evidence="18 19" id="KW-0472">Membrane</keyword>
<evidence type="ECO:0000256" key="15">
    <source>
        <dbReference type="ARBA" id="ARBA00023002"/>
    </source>
</evidence>
<feature type="binding site" description="covalent" evidence="21">
    <location>
        <position position="221"/>
    </location>
    <ligand>
        <name>heme c</name>
        <dbReference type="ChEBI" id="CHEBI:61717"/>
        <label>2</label>
    </ligand>
</feature>
<dbReference type="GO" id="GO:0005886">
    <property type="term" value="C:plasma membrane"/>
    <property type="evidence" value="ECO:0007669"/>
    <property type="project" value="UniProtKB-SubCell"/>
</dbReference>
<organism evidence="24 25">
    <name type="scientific">Rhodovulum sulfidophilum</name>
    <name type="common">Rhodobacter sulfidophilus</name>
    <dbReference type="NCBI Taxonomy" id="35806"/>
    <lineage>
        <taxon>Bacteria</taxon>
        <taxon>Pseudomonadati</taxon>
        <taxon>Pseudomonadota</taxon>
        <taxon>Alphaproteobacteria</taxon>
        <taxon>Rhodobacterales</taxon>
        <taxon>Paracoccaceae</taxon>
        <taxon>Rhodovulum</taxon>
    </lineage>
</organism>
<comment type="subcellular location">
    <subcellularLocation>
        <location evidence="1 19">Cell inner membrane</location>
    </subcellularLocation>
</comment>
<protein>
    <recommendedName>
        <fullName evidence="19">Cbb3-type cytochrome c oxidase subunit</fullName>
    </recommendedName>
</protein>
<feature type="domain" description="Cytochrome c" evidence="23">
    <location>
        <begin position="205"/>
        <end position="286"/>
    </location>
</feature>
<dbReference type="GO" id="GO:0005506">
    <property type="term" value="F:iron ion binding"/>
    <property type="evidence" value="ECO:0007669"/>
    <property type="project" value="InterPro"/>
</dbReference>
<evidence type="ECO:0000313" key="24">
    <source>
        <dbReference type="EMBL" id="PZQ49719.1"/>
    </source>
</evidence>
<dbReference type="InterPro" id="IPR009056">
    <property type="entry name" value="Cyt_c-like_dom"/>
</dbReference>
<evidence type="ECO:0000256" key="9">
    <source>
        <dbReference type="ARBA" id="ARBA00022692"/>
    </source>
</evidence>
<comment type="subunit">
    <text evidence="19">Component of the cbb3-type cytochrome c oxidase.</text>
</comment>
<feature type="domain" description="Cytochrome c" evidence="23">
    <location>
        <begin position="109"/>
        <end position="198"/>
    </location>
</feature>
<feature type="binding site" description="axial binding residue" evidence="20">
    <location>
        <position position="126"/>
    </location>
    <ligand>
        <name>heme c</name>
        <dbReference type="ChEBI" id="CHEBI:61717"/>
        <label>1</label>
    </ligand>
    <ligandPart>
        <name>Fe</name>
        <dbReference type="ChEBI" id="CHEBI:18248"/>
    </ligandPart>
</feature>
<keyword evidence="9 22" id="KW-0812">Transmembrane</keyword>
<dbReference type="GO" id="GO:0020037">
    <property type="term" value="F:heme binding"/>
    <property type="evidence" value="ECO:0007669"/>
    <property type="project" value="InterPro"/>
</dbReference>
<evidence type="ECO:0000256" key="1">
    <source>
        <dbReference type="ARBA" id="ARBA00004533"/>
    </source>
</evidence>
<evidence type="ECO:0000256" key="2">
    <source>
        <dbReference type="ARBA" id="ARBA00004673"/>
    </source>
</evidence>
<reference evidence="24 25" key="1">
    <citation type="submission" date="2017-08" db="EMBL/GenBank/DDBJ databases">
        <title>Infants hospitalized years apart are colonized by the same room-sourced microbial strains.</title>
        <authorList>
            <person name="Brooks B."/>
            <person name="Olm M.R."/>
            <person name="Firek B.A."/>
            <person name="Baker R."/>
            <person name="Thomas B.C."/>
            <person name="Morowitz M.J."/>
            <person name="Banfield J.F."/>
        </authorList>
    </citation>
    <scope>NUCLEOTIDE SEQUENCE [LARGE SCALE GENOMIC DNA]</scope>
    <source>
        <strain evidence="24">S2_005_002_R2_34</strain>
    </source>
</reference>
<feature type="binding site" description="axial binding residue" evidence="20">
    <location>
        <position position="263"/>
    </location>
    <ligand>
        <name>heme c</name>
        <dbReference type="ChEBI" id="CHEBI:61717"/>
        <label>1</label>
    </ligand>
    <ligandPart>
        <name>Fe</name>
        <dbReference type="ChEBI" id="CHEBI:18248"/>
    </ligandPart>
</feature>
<dbReference type="InterPro" id="IPR050597">
    <property type="entry name" value="Cytochrome_c_Oxidase_Subunit"/>
</dbReference>
<evidence type="ECO:0000256" key="21">
    <source>
        <dbReference type="PIRSR" id="PIRSR000006-2"/>
    </source>
</evidence>
<evidence type="ECO:0000256" key="7">
    <source>
        <dbReference type="ARBA" id="ARBA00022617"/>
    </source>
</evidence>
<dbReference type="Proteomes" id="UP000249185">
    <property type="component" value="Unassembled WGS sequence"/>
</dbReference>
<dbReference type="Pfam" id="PF14715">
    <property type="entry name" value="FixP_N"/>
    <property type="match status" value="1"/>
</dbReference>
<proteinExistence type="inferred from homology"/>
<dbReference type="PRINTS" id="PR00605">
    <property type="entry name" value="CYTCHROMECIC"/>
</dbReference>
<evidence type="ECO:0000313" key="25">
    <source>
        <dbReference type="Proteomes" id="UP000249185"/>
    </source>
</evidence>
<dbReference type="AlphaFoldDB" id="A0A2W5NBV5"/>
<dbReference type="GO" id="GO:0016491">
    <property type="term" value="F:oxidoreductase activity"/>
    <property type="evidence" value="ECO:0007669"/>
    <property type="project" value="UniProtKB-KW"/>
</dbReference>
<keyword evidence="4 19" id="KW-0813">Transport</keyword>
<dbReference type="Pfam" id="PF13442">
    <property type="entry name" value="Cytochrome_CBB3"/>
    <property type="match status" value="2"/>
</dbReference>
<keyword evidence="10 19" id="KW-0479">Metal-binding</keyword>
<comment type="pathway">
    <text evidence="2 19">Energy metabolism; oxidative phosphorylation.</text>
</comment>
<keyword evidence="13 19" id="KW-0249">Electron transport</keyword>
<dbReference type="EMBL" id="QFPW01000006">
    <property type="protein sequence ID" value="PZQ49719.1"/>
    <property type="molecule type" value="Genomic_DNA"/>
</dbReference>
<dbReference type="InterPro" id="IPR036909">
    <property type="entry name" value="Cyt_c-like_dom_sf"/>
</dbReference>